<evidence type="ECO:0000313" key="2">
    <source>
        <dbReference type="Proteomes" id="UP000807716"/>
    </source>
</evidence>
<reference evidence="1" key="1">
    <citation type="journal article" date="2020" name="Fungal Divers.">
        <title>Resolving the Mortierellaceae phylogeny through synthesis of multi-gene phylogenetics and phylogenomics.</title>
        <authorList>
            <person name="Vandepol N."/>
            <person name="Liber J."/>
            <person name="Desiro A."/>
            <person name="Na H."/>
            <person name="Kennedy M."/>
            <person name="Barry K."/>
            <person name="Grigoriev I.V."/>
            <person name="Miller A.N."/>
            <person name="O'Donnell K."/>
            <person name="Stajich J.E."/>
            <person name="Bonito G."/>
        </authorList>
    </citation>
    <scope>NUCLEOTIDE SEQUENCE</scope>
    <source>
        <strain evidence="1">BC1065</strain>
    </source>
</reference>
<proteinExistence type="predicted"/>
<protein>
    <submittedName>
        <fullName evidence="1">Uncharacterized protein</fullName>
    </submittedName>
</protein>
<dbReference type="Proteomes" id="UP000807716">
    <property type="component" value="Unassembled WGS sequence"/>
</dbReference>
<name>A0A9P6UBG5_9FUNG</name>
<evidence type="ECO:0000313" key="1">
    <source>
        <dbReference type="EMBL" id="KAG0269213.1"/>
    </source>
</evidence>
<sequence>MALNTCNDSAAGIPGICIPTSQCTSGGGTYRSGLCPNDPTNVKCCTYGGCQYKENGEWVYGGCMPTANCRQFDGVPKPGLCPGPTDIQCCPM</sequence>
<dbReference type="AlphaFoldDB" id="A0A9P6UBG5"/>
<gene>
    <name evidence="1" type="ORF">DFQ27_004453</name>
</gene>
<dbReference type="EMBL" id="JAAAJB010000031">
    <property type="protein sequence ID" value="KAG0269213.1"/>
    <property type="molecule type" value="Genomic_DNA"/>
</dbReference>
<organism evidence="1 2">
    <name type="scientific">Actinomortierella ambigua</name>
    <dbReference type="NCBI Taxonomy" id="1343610"/>
    <lineage>
        <taxon>Eukaryota</taxon>
        <taxon>Fungi</taxon>
        <taxon>Fungi incertae sedis</taxon>
        <taxon>Mucoromycota</taxon>
        <taxon>Mortierellomycotina</taxon>
        <taxon>Mortierellomycetes</taxon>
        <taxon>Mortierellales</taxon>
        <taxon>Mortierellaceae</taxon>
        <taxon>Actinomortierella</taxon>
    </lineage>
</organism>
<comment type="caution">
    <text evidence="1">The sequence shown here is derived from an EMBL/GenBank/DDBJ whole genome shotgun (WGS) entry which is preliminary data.</text>
</comment>
<dbReference type="OrthoDB" id="2251794at2759"/>
<accession>A0A9P6UBG5</accession>
<keyword evidence="2" id="KW-1185">Reference proteome</keyword>